<evidence type="ECO:0000313" key="4">
    <source>
        <dbReference type="EMBL" id="KAF8732925.1"/>
    </source>
</evidence>
<proteinExistence type="inferred from homology"/>
<name>A0A835FA11_9POAL</name>
<accession>A0A835FA11</accession>
<dbReference type="EMBL" id="JACEFO010001603">
    <property type="protein sequence ID" value="KAF8732925.1"/>
    <property type="molecule type" value="Genomic_DNA"/>
</dbReference>
<dbReference type="AlphaFoldDB" id="A0A835FA11"/>
<dbReference type="PANTHER" id="PTHR46991">
    <property type="entry name" value="23.5 KDA HEAT SHOCK PROTEIN, MITOCHONDRIAL"/>
    <property type="match status" value="1"/>
</dbReference>
<protein>
    <recommendedName>
        <fullName evidence="3">SHSP domain-containing protein</fullName>
    </recommendedName>
</protein>
<evidence type="ECO:0000256" key="1">
    <source>
        <dbReference type="PROSITE-ProRule" id="PRU00285"/>
    </source>
</evidence>
<dbReference type="InterPro" id="IPR044656">
    <property type="entry name" value="HSP14.7/HSP23.5/HSP23.6-like"/>
</dbReference>
<dbReference type="CDD" id="cd06464">
    <property type="entry name" value="ACD_sHsps-like"/>
    <property type="match status" value="1"/>
</dbReference>
<keyword evidence="5" id="KW-1185">Reference proteome</keyword>
<dbReference type="PROSITE" id="PS01031">
    <property type="entry name" value="SHSP"/>
    <property type="match status" value="1"/>
</dbReference>
<feature type="domain" description="SHSP" evidence="3">
    <location>
        <begin position="34"/>
        <end position="145"/>
    </location>
</feature>
<dbReference type="Pfam" id="PF00011">
    <property type="entry name" value="HSP20"/>
    <property type="match status" value="1"/>
</dbReference>
<sequence>MIWGFLTTDALNLLGEPSKMTQMVEGGGGTALGTGFSFSASGWWVSKEDDDSMQLKVVMPGLGKEHVRLTAEKNVLVIKVVGDKDKLLDGGNKGPVVKSSRRILLPVDAFKMDQIKAEMNNGVLKVTLPKTKDEDRKDVFQIKVE</sequence>
<reference evidence="4" key="1">
    <citation type="submission" date="2020-07" db="EMBL/GenBank/DDBJ databases">
        <title>Genome sequence and genetic diversity analysis of an under-domesticated orphan crop, white fonio (Digitaria exilis).</title>
        <authorList>
            <person name="Bennetzen J.L."/>
            <person name="Chen S."/>
            <person name="Ma X."/>
            <person name="Wang X."/>
            <person name="Yssel A.E.J."/>
            <person name="Chaluvadi S.R."/>
            <person name="Johnson M."/>
            <person name="Gangashetty P."/>
            <person name="Hamidou F."/>
            <person name="Sanogo M.D."/>
            <person name="Zwaenepoel A."/>
            <person name="Wallace J."/>
            <person name="Van De Peer Y."/>
            <person name="Van Deynze A."/>
        </authorList>
    </citation>
    <scope>NUCLEOTIDE SEQUENCE</scope>
    <source>
        <tissue evidence="4">Leaves</tissue>
    </source>
</reference>
<dbReference type="InterPro" id="IPR002068">
    <property type="entry name" value="A-crystallin/Hsp20_dom"/>
</dbReference>
<dbReference type="PANTHER" id="PTHR46991:SF9">
    <property type="entry name" value="23.6 KDA HEAT SHOCK PROTEIN MITOCHONDRIAL"/>
    <property type="match status" value="1"/>
</dbReference>
<evidence type="ECO:0000313" key="5">
    <source>
        <dbReference type="Proteomes" id="UP000636709"/>
    </source>
</evidence>
<comment type="caution">
    <text evidence="4">The sequence shown here is derived from an EMBL/GenBank/DDBJ whole genome shotgun (WGS) entry which is preliminary data.</text>
</comment>
<gene>
    <name evidence="4" type="ORF">HU200_015275</name>
</gene>
<comment type="similarity">
    <text evidence="1 2">Belongs to the small heat shock protein (HSP20) family.</text>
</comment>
<dbReference type="Proteomes" id="UP000636709">
    <property type="component" value="Unassembled WGS sequence"/>
</dbReference>
<dbReference type="SUPFAM" id="SSF49764">
    <property type="entry name" value="HSP20-like chaperones"/>
    <property type="match status" value="1"/>
</dbReference>
<evidence type="ECO:0000259" key="3">
    <source>
        <dbReference type="PROSITE" id="PS01031"/>
    </source>
</evidence>
<dbReference type="Gene3D" id="2.60.40.790">
    <property type="match status" value="1"/>
</dbReference>
<evidence type="ECO:0000256" key="2">
    <source>
        <dbReference type="RuleBase" id="RU003616"/>
    </source>
</evidence>
<organism evidence="4 5">
    <name type="scientific">Digitaria exilis</name>
    <dbReference type="NCBI Taxonomy" id="1010633"/>
    <lineage>
        <taxon>Eukaryota</taxon>
        <taxon>Viridiplantae</taxon>
        <taxon>Streptophyta</taxon>
        <taxon>Embryophyta</taxon>
        <taxon>Tracheophyta</taxon>
        <taxon>Spermatophyta</taxon>
        <taxon>Magnoliopsida</taxon>
        <taxon>Liliopsida</taxon>
        <taxon>Poales</taxon>
        <taxon>Poaceae</taxon>
        <taxon>PACMAD clade</taxon>
        <taxon>Panicoideae</taxon>
        <taxon>Panicodae</taxon>
        <taxon>Paniceae</taxon>
        <taxon>Anthephorinae</taxon>
        <taxon>Digitaria</taxon>
    </lineage>
</organism>
<dbReference type="OrthoDB" id="690411at2759"/>
<dbReference type="InterPro" id="IPR008978">
    <property type="entry name" value="HSP20-like_chaperone"/>
</dbReference>